<proteinExistence type="predicted"/>
<feature type="region of interest" description="Disordered" evidence="1">
    <location>
        <begin position="1"/>
        <end position="106"/>
    </location>
</feature>
<keyword evidence="2" id="KW-0812">Transmembrane</keyword>
<feature type="compositionally biased region" description="Basic residues" evidence="1">
    <location>
        <begin position="77"/>
        <end position="86"/>
    </location>
</feature>
<dbReference type="OrthoDB" id="2166420at2"/>
<dbReference type="EMBL" id="QAOM01000001">
    <property type="protein sequence ID" value="PTQ86298.1"/>
    <property type="molecule type" value="Genomic_DNA"/>
</dbReference>
<keyword evidence="4" id="KW-1185">Reference proteome</keyword>
<comment type="caution">
    <text evidence="3">The sequence shown here is derived from an EMBL/GenBank/DDBJ whole genome shotgun (WGS) entry which is preliminary data.</text>
</comment>
<evidence type="ECO:0000313" key="3">
    <source>
        <dbReference type="EMBL" id="PTQ86298.1"/>
    </source>
</evidence>
<feature type="transmembrane region" description="Helical" evidence="2">
    <location>
        <begin position="113"/>
        <end position="134"/>
    </location>
</feature>
<feature type="compositionally biased region" description="Basic and acidic residues" evidence="1">
    <location>
        <begin position="1"/>
        <end position="41"/>
    </location>
</feature>
<evidence type="ECO:0000256" key="1">
    <source>
        <dbReference type="SAM" id="MobiDB-lite"/>
    </source>
</evidence>
<protein>
    <submittedName>
        <fullName evidence="3">Uncharacterized protein</fullName>
    </submittedName>
</protein>
<dbReference type="Proteomes" id="UP000244161">
    <property type="component" value="Unassembled WGS sequence"/>
</dbReference>
<dbReference type="RefSeq" id="WP_108031356.1">
    <property type="nucleotide sequence ID" value="NZ_QAOM01000001.1"/>
</dbReference>
<reference evidence="3 4" key="1">
    <citation type="submission" date="2018-04" db="EMBL/GenBank/DDBJ databases">
        <title>Genomic Encyclopedia of Archaeal and Bacterial Type Strains, Phase II (KMG-II): from individual species to whole genera.</title>
        <authorList>
            <person name="Goeker M."/>
        </authorList>
    </citation>
    <scope>NUCLEOTIDE SEQUENCE [LARGE SCALE GENOMIC DNA]</scope>
    <source>
        <strain evidence="3 4">DSM 18806</strain>
    </source>
</reference>
<keyword evidence="2" id="KW-0472">Membrane</keyword>
<evidence type="ECO:0000313" key="4">
    <source>
        <dbReference type="Proteomes" id="UP000244161"/>
    </source>
</evidence>
<feature type="compositionally biased region" description="Basic and acidic residues" evidence="1">
    <location>
        <begin position="57"/>
        <end position="74"/>
    </location>
</feature>
<keyword evidence="2" id="KW-1133">Transmembrane helix</keyword>
<accession>A0A2T5IR50</accession>
<sequence length="135" mass="15262">MSEPKKPLITRERYRQYKRDQTTKPGTPEKKVAPQAKDAERSAPATEKNTKQPSPSKIEKSSIPTEKKRSENGNKAKTAKPKAKLFRKADKSASSTKVERLTDKERGRKLDNYLNKAILIVILLIILVFAIAFVL</sequence>
<name>A0A2T5IR50_9LACT</name>
<evidence type="ECO:0000256" key="2">
    <source>
        <dbReference type="SAM" id="Phobius"/>
    </source>
</evidence>
<organism evidence="3 4">
    <name type="scientific">Trichococcus patagoniensis</name>
    <dbReference type="NCBI Taxonomy" id="382641"/>
    <lineage>
        <taxon>Bacteria</taxon>
        <taxon>Bacillati</taxon>
        <taxon>Bacillota</taxon>
        <taxon>Bacilli</taxon>
        <taxon>Lactobacillales</taxon>
        <taxon>Carnobacteriaceae</taxon>
        <taxon>Trichococcus</taxon>
    </lineage>
</organism>
<gene>
    <name evidence="3" type="ORF">C8U37_101134</name>
</gene>
<dbReference type="AlphaFoldDB" id="A0A2T5IR50"/>
<feature type="compositionally biased region" description="Basic and acidic residues" evidence="1">
    <location>
        <begin position="87"/>
        <end position="106"/>
    </location>
</feature>